<dbReference type="UniPathway" id="UPA00060">
    <property type="reaction ID" value="UER00138"/>
</dbReference>
<dbReference type="SUPFAM" id="SSF53613">
    <property type="entry name" value="Ribokinase-like"/>
    <property type="match status" value="1"/>
</dbReference>
<dbReference type="EC" id="2.7.1.49" evidence="2"/>
<keyword evidence="4" id="KW-0547">Nucleotide-binding</keyword>
<dbReference type="Proteomes" id="UP000028006">
    <property type="component" value="Unassembled WGS sequence"/>
</dbReference>
<dbReference type="GO" id="GO:0008972">
    <property type="term" value="F:phosphomethylpyrimidine kinase activity"/>
    <property type="evidence" value="ECO:0007669"/>
    <property type="project" value="InterPro"/>
</dbReference>
<dbReference type="InterPro" id="IPR004399">
    <property type="entry name" value="HMP/HMP-P_kinase_dom"/>
</dbReference>
<organism evidence="8 9">
    <name type="scientific">Endozoicomonas montiporae</name>
    <dbReference type="NCBI Taxonomy" id="1027273"/>
    <lineage>
        <taxon>Bacteria</taxon>
        <taxon>Pseudomonadati</taxon>
        <taxon>Pseudomonadota</taxon>
        <taxon>Gammaproteobacteria</taxon>
        <taxon>Oceanospirillales</taxon>
        <taxon>Endozoicomonadaceae</taxon>
        <taxon>Endozoicomonas</taxon>
    </lineage>
</organism>
<dbReference type="RefSeq" id="WP_034877865.1">
    <property type="nucleotide sequence ID" value="NZ_JOKG01000004.1"/>
</dbReference>
<evidence type="ECO:0000256" key="5">
    <source>
        <dbReference type="ARBA" id="ARBA00022777"/>
    </source>
</evidence>
<evidence type="ECO:0000256" key="1">
    <source>
        <dbReference type="ARBA" id="ARBA00004948"/>
    </source>
</evidence>
<dbReference type="Pfam" id="PF08543">
    <property type="entry name" value="Phos_pyr_kin"/>
    <property type="match status" value="1"/>
</dbReference>
<comment type="caution">
    <text evidence="8">The sequence shown here is derived from an EMBL/GenBank/DDBJ whole genome shotgun (WGS) entry which is preliminary data.</text>
</comment>
<dbReference type="GO" id="GO:0008902">
    <property type="term" value="F:hydroxymethylpyrimidine kinase activity"/>
    <property type="evidence" value="ECO:0007669"/>
    <property type="project" value="UniProtKB-EC"/>
</dbReference>
<evidence type="ECO:0000313" key="9">
    <source>
        <dbReference type="Proteomes" id="UP000028006"/>
    </source>
</evidence>
<dbReference type="GO" id="GO:0009228">
    <property type="term" value="P:thiamine biosynthetic process"/>
    <property type="evidence" value="ECO:0007669"/>
    <property type="project" value="InterPro"/>
</dbReference>
<reference evidence="8 9" key="1">
    <citation type="submission" date="2014-06" db="EMBL/GenBank/DDBJ databases">
        <title>Whole Genome Sequences of Three Symbiotic Endozoicomonas Bacteria.</title>
        <authorList>
            <person name="Neave M.J."/>
            <person name="Apprill A."/>
            <person name="Voolstra C.R."/>
        </authorList>
    </citation>
    <scope>NUCLEOTIDE SEQUENCE [LARGE SCALE GENOMIC DNA]</scope>
    <source>
        <strain evidence="8 9">LMG 24815</strain>
    </source>
</reference>
<feature type="domain" description="Pyridoxamine kinase/Phosphomethylpyrimidine kinase" evidence="7">
    <location>
        <begin position="19"/>
        <end position="271"/>
    </location>
</feature>
<gene>
    <name evidence="8" type="ORF">GZ77_18470</name>
</gene>
<dbReference type="AlphaFoldDB" id="A0A081N230"/>
<dbReference type="CDD" id="cd01169">
    <property type="entry name" value="HMPP_kinase"/>
    <property type="match status" value="1"/>
</dbReference>
<dbReference type="GO" id="GO:0009229">
    <property type="term" value="P:thiamine diphosphate biosynthetic process"/>
    <property type="evidence" value="ECO:0007669"/>
    <property type="project" value="UniProtKB-UniPathway"/>
</dbReference>
<keyword evidence="3 8" id="KW-0808">Transferase</keyword>
<dbReference type="NCBIfam" id="TIGR00097">
    <property type="entry name" value="HMP-P_kinase"/>
    <property type="match status" value="1"/>
</dbReference>
<accession>A0A081N230</accession>
<proteinExistence type="predicted"/>
<dbReference type="FunFam" id="3.40.1190.20:FF:000003">
    <property type="entry name" value="Phosphomethylpyrimidine kinase ThiD"/>
    <property type="match status" value="1"/>
</dbReference>
<name>A0A081N230_9GAMM</name>
<evidence type="ECO:0000256" key="3">
    <source>
        <dbReference type="ARBA" id="ARBA00022679"/>
    </source>
</evidence>
<sequence length="277" mass="29413">MITDKNLSTPIALTIAGSDSGGGAGIQADLKAFSALGAYGCSVITALTAQNTQGVQGIFDVDPAFIRQQLDSIFSDIDVTAVKIGMLSQPKVIETVAERLEHYKVKRLVVDPVMVATSGDVLLQREAIQTLKEVLIPQASLITPNLPEAAVLLDQPKPESTQQMLDMIEPLLELGSKAVLLKGGHLAGSQVEGGKAVDFYHDGQSLHRLESVWTETNNTHGTGCTLSSAITALLAKGFSMTEAVQGGKEYIAAAIAKADDLNIGQGHGPVHHFYRNW</sequence>
<evidence type="ECO:0000256" key="2">
    <source>
        <dbReference type="ARBA" id="ARBA00012135"/>
    </source>
</evidence>
<evidence type="ECO:0000313" key="8">
    <source>
        <dbReference type="EMBL" id="KEQ12503.1"/>
    </source>
</evidence>
<dbReference type="GO" id="GO:0005524">
    <property type="term" value="F:ATP binding"/>
    <property type="evidence" value="ECO:0007669"/>
    <property type="project" value="UniProtKB-KW"/>
</dbReference>
<dbReference type="eggNOG" id="COG0351">
    <property type="taxonomic scope" value="Bacteria"/>
</dbReference>
<dbReference type="Gene3D" id="3.40.1190.20">
    <property type="match status" value="1"/>
</dbReference>
<protein>
    <recommendedName>
        <fullName evidence="2">hydroxymethylpyrimidine kinase</fullName>
        <ecNumber evidence="2">2.7.1.49</ecNumber>
    </recommendedName>
</protein>
<keyword evidence="9" id="KW-1185">Reference proteome</keyword>
<dbReference type="PANTHER" id="PTHR20858">
    <property type="entry name" value="PHOSPHOMETHYLPYRIMIDINE KINASE"/>
    <property type="match status" value="1"/>
</dbReference>
<keyword evidence="5 8" id="KW-0418">Kinase</keyword>
<evidence type="ECO:0000259" key="7">
    <source>
        <dbReference type="Pfam" id="PF08543"/>
    </source>
</evidence>
<keyword evidence="6" id="KW-0067">ATP-binding</keyword>
<comment type="pathway">
    <text evidence="1">Cofactor biosynthesis; thiamine diphosphate biosynthesis.</text>
</comment>
<evidence type="ECO:0000256" key="4">
    <source>
        <dbReference type="ARBA" id="ARBA00022741"/>
    </source>
</evidence>
<dbReference type="InterPro" id="IPR029056">
    <property type="entry name" value="Ribokinase-like"/>
</dbReference>
<dbReference type="GO" id="GO:0005829">
    <property type="term" value="C:cytosol"/>
    <property type="evidence" value="ECO:0007669"/>
    <property type="project" value="TreeGrafter"/>
</dbReference>
<dbReference type="PANTHER" id="PTHR20858:SF17">
    <property type="entry name" value="HYDROXYMETHYLPYRIMIDINE_PHOSPHOMETHYLPYRIMIDINE KINASE THI20-RELATED"/>
    <property type="match status" value="1"/>
</dbReference>
<dbReference type="InterPro" id="IPR013749">
    <property type="entry name" value="PM/HMP-P_kinase-1"/>
</dbReference>
<dbReference type="EMBL" id="JOKG01000004">
    <property type="protein sequence ID" value="KEQ12503.1"/>
    <property type="molecule type" value="Genomic_DNA"/>
</dbReference>
<evidence type="ECO:0000256" key="6">
    <source>
        <dbReference type="ARBA" id="ARBA00022840"/>
    </source>
</evidence>